<dbReference type="SUPFAM" id="SSF54695">
    <property type="entry name" value="POZ domain"/>
    <property type="match status" value="1"/>
</dbReference>
<organism evidence="3 4">
    <name type="scientific">Kwoniella heveanensis BCC8398</name>
    <dbReference type="NCBI Taxonomy" id="1296120"/>
    <lineage>
        <taxon>Eukaryota</taxon>
        <taxon>Fungi</taxon>
        <taxon>Dikarya</taxon>
        <taxon>Basidiomycota</taxon>
        <taxon>Agaricomycotina</taxon>
        <taxon>Tremellomycetes</taxon>
        <taxon>Tremellales</taxon>
        <taxon>Cryptococcaceae</taxon>
        <taxon>Kwoniella</taxon>
    </lineage>
</organism>
<reference evidence="4" key="2">
    <citation type="submission" date="2013-12" db="EMBL/GenBank/DDBJ databases">
        <title>Evolution of pathogenesis and genome organization in the Tremellales.</title>
        <authorList>
            <person name="Cuomo C."/>
            <person name="Litvintseva A."/>
            <person name="Heitman J."/>
            <person name="Chen Y."/>
            <person name="Sun S."/>
            <person name="Springer D."/>
            <person name="Dromer F."/>
            <person name="Young S."/>
            <person name="Zeng Q."/>
            <person name="Chapman S."/>
            <person name="Gujja S."/>
            <person name="Saif S."/>
            <person name="Birren B."/>
        </authorList>
    </citation>
    <scope>NUCLEOTIDE SEQUENCE [LARGE SCALE GENOMIC DNA]</scope>
    <source>
        <strain evidence="4">BCC8398</strain>
    </source>
</reference>
<dbReference type="AlphaFoldDB" id="A0A1B9GRF0"/>
<keyword evidence="4" id="KW-1185">Reference proteome</keyword>
<accession>A0A1B9GRF0</accession>
<dbReference type="Gene3D" id="3.30.710.10">
    <property type="entry name" value="Potassium Channel Kv1.1, Chain A"/>
    <property type="match status" value="1"/>
</dbReference>
<dbReference type="PROSITE" id="PS50097">
    <property type="entry name" value="BTB"/>
    <property type="match status" value="1"/>
</dbReference>
<dbReference type="STRING" id="1296120.A0A1B9GRF0"/>
<evidence type="ECO:0000313" key="4">
    <source>
        <dbReference type="Proteomes" id="UP000092666"/>
    </source>
</evidence>
<feature type="domain" description="BTB" evidence="2">
    <location>
        <begin position="41"/>
        <end position="104"/>
    </location>
</feature>
<dbReference type="CDD" id="cd18186">
    <property type="entry name" value="BTB_POZ_ZBTB_KLHL-like"/>
    <property type="match status" value="1"/>
</dbReference>
<dbReference type="OrthoDB" id="2574774at2759"/>
<protein>
    <recommendedName>
        <fullName evidence="2">BTB domain-containing protein</fullName>
    </recommendedName>
</protein>
<gene>
    <name evidence="3" type="ORF">I316_04733</name>
</gene>
<dbReference type="InterPro" id="IPR000210">
    <property type="entry name" value="BTB/POZ_dom"/>
</dbReference>
<evidence type="ECO:0000313" key="3">
    <source>
        <dbReference type="EMBL" id="OCF33659.1"/>
    </source>
</evidence>
<reference evidence="3 4" key="1">
    <citation type="submission" date="2013-07" db="EMBL/GenBank/DDBJ databases">
        <title>The Genome Sequence of Cryptococcus heveanensis BCC8398.</title>
        <authorList>
            <consortium name="The Broad Institute Genome Sequencing Platform"/>
            <person name="Cuomo C."/>
            <person name="Litvintseva A."/>
            <person name="Chen Y."/>
            <person name="Heitman J."/>
            <person name="Sun S."/>
            <person name="Springer D."/>
            <person name="Dromer F."/>
            <person name="Young S.K."/>
            <person name="Zeng Q."/>
            <person name="Gargeya S."/>
            <person name="Fitzgerald M."/>
            <person name="Abouelleil A."/>
            <person name="Alvarado L."/>
            <person name="Berlin A.M."/>
            <person name="Chapman S.B."/>
            <person name="Dewar J."/>
            <person name="Goldberg J."/>
            <person name="Griggs A."/>
            <person name="Gujja S."/>
            <person name="Hansen M."/>
            <person name="Howarth C."/>
            <person name="Imamovic A."/>
            <person name="Larimer J."/>
            <person name="McCowan C."/>
            <person name="Murphy C."/>
            <person name="Pearson M."/>
            <person name="Priest M."/>
            <person name="Roberts A."/>
            <person name="Saif S."/>
            <person name="Shea T."/>
            <person name="Sykes S."/>
            <person name="Wortman J."/>
            <person name="Nusbaum C."/>
            <person name="Birren B."/>
        </authorList>
    </citation>
    <scope>NUCLEOTIDE SEQUENCE [LARGE SCALE GENOMIC DNA]</scope>
    <source>
        <strain evidence="3 4">BCC8398</strain>
    </source>
</reference>
<evidence type="ECO:0000256" key="1">
    <source>
        <dbReference type="SAM" id="MobiDB-lite"/>
    </source>
</evidence>
<feature type="region of interest" description="Disordered" evidence="1">
    <location>
        <begin position="1"/>
        <end position="24"/>
    </location>
</feature>
<dbReference type="EMBL" id="KI669504">
    <property type="protein sequence ID" value="OCF33659.1"/>
    <property type="molecule type" value="Genomic_DNA"/>
</dbReference>
<sequence length="272" mass="30325">MSTSATDTEVEKNQDAHSNPDGLVAAPTINDINRPFQFDDSDITLISSDNLHFKIHSYHLMAASPVFRDMIAIGKGGTETQTVELADTTFETGSIVSLFLDICYGTPLPHYKVSLTRYLALVKFLNKYDCELAKGVVKGAIHAYMNNCVDGSKDLQPGSCFDIAVAMDDIGLMKTSIRRAGTWHFAPYTTSEPDNSVAKKRYRAAHCIPNRGVLDLTASTFDDWERIPNDVKFALLRATYGDKSQFDYKTAKWDEVADSFEIILNFIREKKA</sequence>
<name>A0A1B9GRF0_9TREE</name>
<dbReference type="Proteomes" id="UP000092666">
    <property type="component" value="Unassembled WGS sequence"/>
</dbReference>
<evidence type="ECO:0000259" key="2">
    <source>
        <dbReference type="PROSITE" id="PS50097"/>
    </source>
</evidence>
<dbReference type="InterPro" id="IPR011333">
    <property type="entry name" value="SKP1/BTB/POZ_sf"/>
</dbReference>
<proteinExistence type="predicted"/>
<dbReference type="Pfam" id="PF00651">
    <property type="entry name" value="BTB"/>
    <property type="match status" value="1"/>
</dbReference>